<comment type="caution">
    <text evidence="1">The sequence shown here is derived from an EMBL/GenBank/DDBJ whole genome shotgun (WGS) entry which is preliminary data.</text>
</comment>
<dbReference type="AlphaFoldDB" id="A0A644YRW1"/>
<organism evidence="1">
    <name type="scientific">bioreactor metagenome</name>
    <dbReference type="NCBI Taxonomy" id="1076179"/>
    <lineage>
        <taxon>unclassified sequences</taxon>
        <taxon>metagenomes</taxon>
        <taxon>ecological metagenomes</taxon>
    </lineage>
</organism>
<dbReference type="EMBL" id="VSSQ01006021">
    <property type="protein sequence ID" value="MPM31256.1"/>
    <property type="molecule type" value="Genomic_DNA"/>
</dbReference>
<gene>
    <name evidence="1" type="ORF">SDC9_77811</name>
</gene>
<sequence length="175" mass="18220">MCGFSLFWAEYPHPPISRKFTRLGGAVSIFTYVEIRSPLPLGSGAGLGPGWGRPPRLASGARVGAARPGFAARAGPGSPAGVRGWVGPGCTSGVRRPGRAGVYPPRPLPGPGCTRRGFAARGGRGLPPGPAGVCPPGFAARGRPGRYARLSRRPVFARLLVTKKSQKDKKKISKT</sequence>
<protein>
    <submittedName>
        <fullName evidence="1">Uncharacterized protein</fullName>
    </submittedName>
</protein>
<accession>A0A644YRW1</accession>
<reference evidence="1" key="1">
    <citation type="submission" date="2019-08" db="EMBL/GenBank/DDBJ databases">
        <authorList>
            <person name="Kucharzyk K."/>
            <person name="Murdoch R.W."/>
            <person name="Higgins S."/>
            <person name="Loffler F."/>
        </authorList>
    </citation>
    <scope>NUCLEOTIDE SEQUENCE</scope>
</reference>
<name>A0A644YRW1_9ZZZZ</name>
<proteinExistence type="predicted"/>
<evidence type="ECO:0000313" key="1">
    <source>
        <dbReference type="EMBL" id="MPM31256.1"/>
    </source>
</evidence>